<name>A0A368NA21_9EURY</name>
<dbReference type="SUPFAM" id="SSF53335">
    <property type="entry name" value="S-adenosyl-L-methionine-dependent methyltransferases"/>
    <property type="match status" value="1"/>
</dbReference>
<accession>A0A368NA21</accession>
<dbReference type="AlphaFoldDB" id="A0A368NA21"/>
<dbReference type="RefSeq" id="WP_114447932.1">
    <property type="nucleotide sequence ID" value="NZ_QPHM01000001.1"/>
</dbReference>
<sequence>MNSLQDVFAHLRSDGDVDGIYTTLAPLYRATYAARGRIEGQLAVASEHAPPHVTNVFELGCGTGDLVAALDERYPRVVGLDTSAEMCHVAAAHGPTCRASASALAPSTFDLGVAMGAVLGHIQPAAERKTTLTHVRDALAPGGRFVCSVHDRRGLSEPRRRRLTTTVDGFRIHQYDVQRPAADGTFDWQVSFEMTDLDSGRTAETTTTTRLRSFTPEELTGLFETADLRPVRTTPREFVAGDGEDGRAFVAVAERPRDR</sequence>
<evidence type="ECO:0000256" key="1">
    <source>
        <dbReference type="ARBA" id="ARBA00022603"/>
    </source>
</evidence>
<evidence type="ECO:0000256" key="2">
    <source>
        <dbReference type="ARBA" id="ARBA00022679"/>
    </source>
</evidence>
<gene>
    <name evidence="5" type="ORF">DU504_03095</name>
</gene>
<protein>
    <submittedName>
        <fullName evidence="5">Class I SAM-dependent methyltransferase</fullName>
    </submittedName>
</protein>
<dbReference type="Pfam" id="PF13649">
    <property type="entry name" value="Methyltransf_25"/>
    <property type="match status" value="1"/>
</dbReference>
<comment type="caution">
    <text evidence="5">The sequence shown here is derived from an EMBL/GenBank/DDBJ whole genome shotgun (WGS) entry which is preliminary data.</text>
</comment>
<evidence type="ECO:0000259" key="4">
    <source>
        <dbReference type="Pfam" id="PF13649"/>
    </source>
</evidence>
<dbReference type="GO" id="GO:0008168">
    <property type="term" value="F:methyltransferase activity"/>
    <property type="evidence" value="ECO:0007669"/>
    <property type="project" value="UniProtKB-KW"/>
</dbReference>
<organism evidence="5 6">
    <name type="scientific">Haloplanus salinus</name>
    <dbReference type="NCBI Taxonomy" id="1126245"/>
    <lineage>
        <taxon>Archaea</taxon>
        <taxon>Methanobacteriati</taxon>
        <taxon>Methanobacteriota</taxon>
        <taxon>Stenosarchaea group</taxon>
        <taxon>Halobacteria</taxon>
        <taxon>Halobacteriales</taxon>
        <taxon>Haloferacaceae</taxon>
        <taxon>Haloplanus</taxon>
    </lineage>
</organism>
<reference evidence="5 6" key="1">
    <citation type="submission" date="2018-07" db="EMBL/GenBank/DDBJ databases">
        <title>Genome sequences of Haloplanus salinus JCM 18368T.</title>
        <authorList>
            <person name="Kim Y.B."/>
            <person name="Roh S.W."/>
        </authorList>
    </citation>
    <scope>NUCLEOTIDE SEQUENCE [LARGE SCALE GENOMIC DNA]</scope>
    <source>
        <strain evidence="5 6">JCM 18368</strain>
    </source>
</reference>
<keyword evidence="2 5" id="KW-0808">Transferase</keyword>
<dbReference type="Proteomes" id="UP000252189">
    <property type="component" value="Unassembled WGS sequence"/>
</dbReference>
<dbReference type="InterPro" id="IPR041698">
    <property type="entry name" value="Methyltransf_25"/>
</dbReference>
<dbReference type="OrthoDB" id="11691at2157"/>
<dbReference type="Gene3D" id="3.40.50.150">
    <property type="entry name" value="Vaccinia Virus protein VP39"/>
    <property type="match status" value="1"/>
</dbReference>
<dbReference type="CDD" id="cd02440">
    <property type="entry name" value="AdoMet_MTases"/>
    <property type="match status" value="1"/>
</dbReference>
<keyword evidence="3" id="KW-0949">S-adenosyl-L-methionine</keyword>
<evidence type="ECO:0000313" key="5">
    <source>
        <dbReference type="EMBL" id="RCU46381.1"/>
    </source>
</evidence>
<keyword evidence="6" id="KW-1185">Reference proteome</keyword>
<feature type="domain" description="Methyltransferase" evidence="4">
    <location>
        <begin position="56"/>
        <end position="143"/>
    </location>
</feature>
<dbReference type="PANTHER" id="PTHR43464">
    <property type="entry name" value="METHYLTRANSFERASE"/>
    <property type="match status" value="1"/>
</dbReference>
<dbReference type="InterPro" id="IPR029063">
    <property type="entry name" value="SAM-dependent_MTases_sf"/>
</dbReference>
<dbReference type="PANTHER" id="PTHR43464:SF19">
    <property type="entry name" value="UBIQUINONE BIOSYNTHESIS O-METHYLTRANSFERASE, MITOCHONDRIAL"/>
    <property type="match status" value="1"/>
</dbReference>
<keyword evidence="1 5" id="KW-0489">Methyltransferase</keyword>
<evidence type="ECO:0000256" key="3">
    <source>
        <dbReference type="ARBA" id="ARBA00022691"/>
    </source>
</evidence>
<dbReference type="GO" id="GO:0032259">
    <property type="term" value="P:methylation"/>
    <property type="evidence" value="ECO:0007669"/>
    <property type="project" value="UniProtKB-KW"/>
</dbReference>
<dbReference type="Gene3D" id="2.20.130.10">
    <property type="entry name" value="CAC2371-like domains"/>
    <property type="match status" value="1"/>
</dbReference>
<evidence type="ECO:0000313" key="6">
    <source>
        <dbReference type="Proteomes" id="UP000252189"/>
    </source>
</evidence>
<proteinExistence type="predicted"/>
<dbReference type="EMBL" id="QPHM01000001">
    <property type="protein sequence ID" value="RCU46381.1"/>
    <property type="molecule type" value="Genomic_DNA"/>
</dbReference>